<gene>
    <name evidence="2" type="ORF">LEP1GSC202_2548</name>
</gene>
<evidence type="ECO:0000259" key="1">
    <source>
        <dbReference type="Pfam" id="PF04773"/>
    </source>
</evidence>
<dbReference type="AlphaFoldDB" id="A0A5E8HB09"/>
<dbReference type="Pfam" id="PF04773">
    <property type="entry name" value="FecR"/>
    <property type="match status" value="1"/>
</dbReference>
<comment type="caution">
    <text evidence="2">The sequence shown here is derived from an EMBL/GenBank/DDBJ whole genome shotgun (WGS) entry which is preliminary data.</text>
</comment>
<proteinExistence type="predicted"/>
<dbReference type="InterPro" id="IPR006860">
    <property type="entry name" value="FecR"/>
</dbReference>
<dbReference type="PANTHER" id="PTHR38731:SF1">
    <property type="entry name" value="FECR PROTEIN DOMAIN-CONTAINING PROTEIN"/>
    <property type="match status" value="1"/>
</dbReference>
<dbReference type="PANTHER" id="PTHR38731">
    <property type="entry name" value="LIPL45-RELATED LIPOPROTEIN-RELATED"/>
    <property type="match status" value="1"/>
</dbReference>
<evidence type="ECO:0000313" key="3">
    <source>
        <dbReference type="Proteomes" id="UP000013996"/>
    </source>
</evidence>
<organism evidence="2 3">
    <name type="scientific">Leptospira yanagawae serovar Saopaulo str. Sao Paulo = ATCC 700523</name>
    <dbReference type="NCBI Taxonomy" id="1249483"/>
    <lineage>
        <taxon>Bacteria</taxon>
        <taxon>Pseudomonadati</taxon>
        <taxon>Spirochaetota</taxon>
        <taxon>Spirochaetia</taxon>
        <taxon>Leptospirales</taxon>
        <taxon>Leptospiraceae</taxon>
        <taxon>Leptospira</taxon>
    </lineage>
</organism>
<dbReference type="Proteomes" id="UP000013996">
    <property type="component" value="Unassembled WGS sequence"/>
</dbReference>
<dbReference type="EMBL" id="AOGX02000044">
    <property type="protein sequence ID" value="EOQ87196.1"/>
    <property type="molecule type" value="Genomic_DNA"/>
</dbReference>
<sequence length="390" mass="43284">MKVPTEMEIHMKKYFITSLLLFAITQCNFLSFSKSYGKDDTAGAVVTFLQGQVILLSNGKERIASLGDVIRPGDRILSKLGKVDLQTYRGEVIRIKENSDVLFRDLSGDSRPNTDLYIWTGNLIVKSVKLKSNQGLSITSPTMVAGVRGTIFSFELEKGSVPKVKVYEGAVSVAFKTGPKLIEQNDGISKENYERFVKTLEENDVVLEPGESLEVNPNLNELVYLINAKMAASSLTTDELDGFSKLPNGGIGKVVSPVSPREKAEVETLVSVNSDLIQKQIESKDVPAEAIQETIGKIETEHENKRKDALNQIATDAEKMGFDDEEDIQKHYSVLETIHKSNGEILSGAVVAQLGDIFIVHSTKGVFQLKEDEIEYVEYRNFKIQTRSKK</sequence>
<accession>A0A5E8HB09</accession>
<protein>
    <submittedName>
        <fullName evidence="2">Sigma factor regulatory protein, FecR/PupR family</fullName>
    </submittedName>
</protein>
<dbReference type="STRING" id="1249483.LEP1GSC202_2548"/>
<dbReference type="Gene3D" id="2.60.120.1440">
    <property type="match status" value="1"/>
</dbReference>
<reference evidence="2 3" key="1">
    <citation type="submission" date="2013-04" db="EMBL/GenBank/DDBJ databases">
        <authorList>
            <person name="Harkins D.M."/>
            <person name="Durkin A.S."/>
            <person name="Brinkac L.M."/>
            <person name="Haft D.H."/>
            <person name="Selengut J.D."/>
            <person name="Sanka R."/>
            <person name="DePew J."/>
            <person name="Purushe J."/>
            <person name="Hartskeerl R.A."/>
            <person name="Ahmed A."/>
            <person name="van der Linden H."/>
            <person name="Goris M.G.A."/>
            <person name="Vinetz J.M."/>
            <person name="Sutton G.G."/>
            <person name="Nierman W.C."/>
            <person name="Fouts D.E."/>
        </authorList>
    </citation>
    <scope>NUCLEOTIDE SEQUENCE [LARGE SCALE GENOMIC DNA]</scope>
    <source>
        <strain evidence="2 3">Sao Paulo</strain>
    </source>
</reference>
<evidence type="ECO:0000313" key="2">
    <source>
        <dbReference type="EMBL" id="EOQ87196.1"/>
    </source>
</evidence>
<name>A0A5E8HB09_9LEPT</name>
<feature type="domain" description="FecR protein" evidence="1">
    <location>
        <begin position="83"/>
        <end position="171"/>
    </location>
</feature>